<keyword evidence="4" id="KW-0238">DNA-binding</keyword>
<dbReference type="Gene3D" id="3.40.50.300">
    <property type="entry name" value="P-loop containing nucleotide triphosphate hydrolases"/>
    <property type="match status" value="1"/>
</dbReference>
<evidence type="ECO:0000256" key="1">
    <source>
        <dbReference type="ARBA" id="ARBA00004123"/>
    </source>
</evidence>
<name>A0AAD7E5A1_9AGAR</name>
<dbReference type="Pfam" id="PF13191">
    <property type="entry name" value="AAA_16"/>
    <property type="match status" value="1"/>
</dbReference>
<protein>
    <submittedName>
        <fullName evidence="9">Origin recognition complex subunit 4 C-terminus-domain-containing protein</fullName>
    </submittedName>
</protein>
<feature type="compositionally biased region" description="Basic and acidic residues" evidence="6">
    <location>
        <begin position="62"/>
        <end position="76"/>
    </location>
</feature>
<dbReference type="PANTHER" id="PTHR12087">
    <property type="entry name" value="ORIGIN RECOGNITION COMPLEX SUBUNIT 4"/>
    <property type="match status" value="1"/>
</dbReference>
<evidence type="ECO:0000313" key="10">
    <source>
        <dbReference type="Proteomes" id="UP001219525"/>
    </source>
</evidence>
<dbReference type="Proteomes" id="UP001219525">
    <property type="component" value="Unassembled WGS sequence"/>
</dbReference>
<feature type="compositionally biased region" description="Acidic residues" evidence="6">
    <location>
        <begin position="401"/>
        <end position="410"/>
    </location>
</feature>
<feature type="domain" description="Origin recognition complex subunit 4 C-terminal" evidence="8">
    <location>
        <begin position="539"/>
        <end position="722"/>
    </location>
</feature>
<dbReference type="AlphaFoldDB" id="A0AAD7E5A1"/>
<comment type="caution">
    <text evidence="9">The sequence shown here is derived from an EMBL/GenBank/DDBJ whole genome shotgun (WGS) entry which is preliminary data.</text>
</comment>
<gene>
    <name evidence="9" type="ORF">GGX14DRAFT_538766</name>
</gene>
<dbReference type="InterPro" id="IPR016527">
    <property type="entry name" value="ORC4"/>
</dbReference>
<organism evidence="9 10">
    <name type="scientific">Mycena pura</name>
    <dbReference type="NCBI Taxonomy" id="153505"/>
    <lineage>
        <taxon>Eukaryota</taxon>
        <taxon>Fungi</taxon>
        <taxon>Dikarya</taxon>
        <taxon>Basidiomycota</taxon>
        <taxon>Agaricomycotina</taxon>
        <taxon>Agaricomycetes</taxon>
        <taxon>Agaricomycetidae</taxon>
        <taxon>Agaricales</taxon>
        <taxon>Marasmiineae</taxon>
        <taxon>Mycenaceae</taxon>
        <taxon>Mycena</taxon>
    </lineage>
</organism>
<reference evidence="9" key="1">
    <citation type="submission" date="2023-03" db="EMBL/GenBank/DDBJ databases">
        <title>Massive genome expansion in bonnet fungi (Mycena s.s.) driven by repeated elements and novel gene families across ecological guilds.</title>
        <authorList>
            <consortium name="Lawrence Berkeley National Laboratory"/>
            <person name="Harder C.B."/>
            <person name="Miyauchi S."/>
            <person name="Viragh M."/>
            <person name="Kuo A."/>
            <person name="Thoen E."/>
            <person name="Andreopoulos B."/>
            <person name="Lu D."/>
            <person name="Skrede I."/>
            <person name="Drula E."/>
            <person name="Henrissat B."/>
            <person name="Morin E."/>
            <person name="Kohler A."/>
            <person name="Barry K."/>
            <person name="LaButti K."/>
            <person name="Morin E."/>
            <person name="Salamov A."/>
            <person name="Lipzen A."/>
            <person name="Mereny Z."/>
            <person name="Hegedus B."/>
            <person name="Baldrian P."/>
            <person name="Stursova M."/>
            <person name="Weitz H."/>
            <person name="Taylor A."/>
            <person name="Grigoriev I.V."/>
            <person name="Nagy L.G."/>
            <person name="Martin F."/>
            <person name="Kauserud H."/>
        </authorList>
    </citation>
    <scope>NUCLEOTIDE SEQUENCE</scope>
    <source>
        <strain evidence="9">9144</strain>
    </source>
</reference>
<sequence length="740" mass="81255">MPPKRKATDAPAGQSPTKRVTRLNPGPPLGSKIVIPRLPPTTPRRVKTPADNNRSVVDELEASSRHDSMMDSHDELDLLPSRTRSGKTRLGTSSARPERRTKPPAQDKAGELDTDTSTPPSSPTRRSRTTRPSPLVPPFAPKRRGRFPTARSPSPAPISPAKKRGRPPQNLPQSSTAKLSPTKTRGRPLKTSPAIETPSKRRGRAPQKRSPSPSVKLSPAKRSRRPPKSRTPSPVPDSEYSGTVTESREPSPPIASSSHVSEPGLEPAEEQISPFPLDLNPSFHASSTVLNAQKREILRATQNPPNLVDDDDDSTNRITSKQLIDLLRGTVVRGEGNSCLLLGPRGSGKTSIVDRCIADLPEQPIILRLCGWSQQTDRLAMREIAYQLGQQTGRSFLAPEEGTEQTDEDPNSYPEHSVPVSLPPSTHLPALISMLHTLSRPTIVILDAFDLFAQHPRQSLLYCLLDTVQSCRAGSDTKGIVVIGMTTRVDTINLLEKRVKSRFSGRMFSTAPPSQSQDWVQLANRILCSRIKNHRELDESGDWHRRWEAGVESFLQNETTLSVLKETFSVTKDVRVLARLLTCVAVQLSPLSPIPTSNHLEIAAANQRSRPQFTLLHALPYPSICLLIACVHCEIAGHPTFTFEMLYERIRDQIRISTSAPVQLKGSSIGMPQCSRAVLISAFESLVSAKVIAAAAASSANVAREFVKFRAVASREDVKRAVQTKNDFNLTRWFSKAGCT</sequence>
<dbReference type="GO" id="GO:0006270">
    <property type="term" value="P:DNA replication initiation"/>
    <property type="evidence" value="ECO:0007669"/>
    <property type="project" value="TreeGrafter"/>
</dbReference>
<feature type="region of interest" description="Disordered" evidence="6">
    <location>
        <begin position="400"/>
        <end position="419"/>
    </location>
</feature>
<dbReference type="PANTHER" id="PTHR12087:SF0">
    <property type="entry name" value="ORIGIN RECOGNITION COMPLEX SUBUNIT 4"/>
    <property type="match status" value="1"/>
</dbReference>
<feature type="compositionally biased region" description="Polar residues" evidence="6">
    <location>
        <begin position="171"/>
        <end position="183"/>
    </location>
</feature>
<dbReference type="SUPFAM" id="SSF52540">
    <property type="entry name" value="P-loop containing nucleoside triphosphate hydrolases"/>
    <property type="match status" value="1"/>
</dbReference>
<comment type="subcellular location">
    <subcellularLocation>
        <location evidence="1">Nucleus</location>
    </subcellularLocation>
</comment>
<accession>A0AAD7E5A1</accession>
<evidence type="ECO:0000259" key="8">
    <source>
        <dbReference type="Pfam" id="PF14629"/>
    </source>
</evidence>
<comment type="similarity">
    <text evidence="2">Belongs to the ORC4 family.</text>
</comment>
<evidence type="ECO:0000313" key="9">
    <source>
        <dbReference type="EMBL" id="KAJ7228601.1"/>
    </source>
</evidence>
<evidence type="ECO:0000256" key="5">
    <source>
        <dbReference type="ARBA" id="ARBA00023242"/>
    </source>
</evidence>
<keyword evidence="3" id="KW-0235">DNA replication</keyword>
<proteinExistence type="inferred from homology"/>
<evidence type="ECO:0000256" key="2">
    <source>
        <dbReference type="ARBA" id="ARBA00005334"/>
    </source>
</evidence>
<dbReference type="InterPro" id="IPR041664">
    <property type="entry name" value="AAA_16"/>
</dbReference>
<feature type="domain" description="Orc1-like AAA ATPase" evidence="7">
    <location>
        <begin position="321"/>
        <end position="470"/>
    </location>
</feature>
<evidence type="ECO:0000256" key="3">
    <source>
        <dbReference type="ARBA" id="ARBA00022705"/>
    </source>
</evidence>
<feature type="compositionally biased region" description="Basic residues" evidence="6">
    <location>
        <begin position="219"/>
        <end position="228"/>
    </location>
</feature>
<evidence type="ECO:0000256" key="6">
    <source>
        <dbReference type="SAM" id="MobiDB-lite"/>
    </source>
</evidence>
<dbReference type="InterPro" id="IPR027417">
    <property type="entry name" value="P-loop_NTPase"/>
</dbReference>
<dbReference type="Pfam" id="PF14629">
    <property type="entry name" value="ORC4_C"/>
    <property type="match status" value="1"/>
</dbReference>
<dbReference type="GO" id="GO:0005664">
    <property type="term" value="C:nuclear origin of replication recognition complex"/>
    <property type="evidence" value="ECO:0007669"/>
    <property type="project" value="TreeGrafter"/>
</dbReference>
<dbReference type="EMBL" id="JARJCW010000002">
    <property type="protein sequence ID" value="KAJ7228601.1"/>
    <property type="molecule type" value="Genomic_DNA"/>
</dbReference>
<evidence type="ECO:0000256" key="4">
    <source>
        <dbReference type="ARBA" id="ARBA00023125"/>
    </source>
</evidence>
<evidence type="ECO:0000259" key="7">
    <source>
        <dbReference type="Pfam" id="PF13191"/>
    </source>
</evidence>
<keyword evidence="5" id="KW-0539">Nucleus</keyword>
<dbReference type="InterPro" id="IPR032705">
    <property type="entry name" value="ORC4_C"/>
</dbReference>
<feature type="region of interest" description="Disordered" evidence="6">
    <location>
        <begin position="1"/>
        <end position="280"/>
    </location>
</feature>
<dbReference type="GO" id="GO:0003688">
    <property type="term" value="F:DNA replication origin binding"/>
    <property type="evidence" value="ECO:0007669"/>
    <property type="project" value="TreeGrafter"/>
</dbReference>
<keyword evidence="10" id="KW-1185">Reference proteome</keyword>